<sequence length="89" mass="10119">MAFQLSSLRRLWQPRHPLFWLIIGLQLLSSSMTAALHVLQPQGPLRAALVLFALINTLAGWWLLARLWRETAPPTGDKHVQGPSDQQER</sequence>
<evidence type="ECO:0000256" key="1">
    <source>
        <dbReference type="SAM" id="Phobius"/>
    </source>
</evidence>
<organism evidence="2 3">
    <name type="scientific">Hydrogenophaga bisanensis</name>
    <dbReference type="NCBI Taxonomy" id="439611"/>
    <lineage>
        <taxon>Bacteria</taxon>
        <taxon>Pseudomonadati</taxon>
        <taxon>Pseudomonadota</taxon>
        <taxon>Betaproteobacteria</taxon>
        <taxon>Burkholderiales</taxon>
        <taxon>Comamonadaceae</taxon>
        <taxon>Hydrogenophaga</taxon>
    </lineage>
</organism>
<evidence type="ECO:0000313" key="2">
    <source>
        <dbReference type="EMBL" id="MFC7434022.1"/>
    </source>
</evidence>
<proteinExistence type="predicted"/>
<accession>A0ABW2R7H5</accession>
<comment type="caution">
    <text evidence="2">The sequence shown here is derived from an EMBL/GenBank/DDBJ whole genome shotgun (WGS) entry which is preliminary data.</text>
</comment>
<feature type="transmembrane region" description="Helical" evidence="1">
    <location>
        <begin position="18"/>
        <end position="39"/>
    </location>
</feature>
<dbReference type="RefSeq" id="WP_382254838.1">
    <property type="nucleotide sequence ID" value="NZ_JBHTBX010000003.1"/>
</dbReference>
<feature type="transmembrane region" description="Helical" evidence="1">
    <location>
        <begin position="45"/>
        <end position="64"/>
    </location>
</feature>
<keyword evidence="3" id="KW-1185">Reference proteome</keyword>
<keyword evidence="1" id="KW-0472">Membrane</keyword>
<gene>
    <name evidence="2" type="ORF">ACFQNJ_05810</name>
</gene>
<keyword evidence="1" id="KW-1133">Transmembrane helix</keyword>
<evidence type="ECO:0000313" key="3">
    <source>
        <dbReference type="Proteomes" id="UP001596495"/>
    </source>
</evidence>
<protein>
    <submittedName>
        <fullName evidence="2">Uncharacterized protein</fullName>
    </submittedName>
</protein>
<name>A0ABW2R7H5_9BURK</name>
<dbReference type="EMBL" id="JBHTBX010000003">
    <property type="protein sequence ID" value="MFC7434022.1"/>
    <property type="molecule type" value="Genomic_DNA"/>
</dbReference>
<keyword evidence="1" id="KW-0812">Transmembrane</keyword>
<dbReference type="Proteomes" id="UP001596495">
    <property type="component" value="Unassembled WGS sequence"/>
</dbReference>
<reference evidence="3" key="1">
    <citation type="journal article" date="2019" name="Int. J. Syst. Evol. Microbiol.">
        <title>The Global Catalogue of Microorganisms (GCM) 10K type strain sequencing project: providing services to taxonomists for standard genome sequencing and annotation.</title>
        <authorList>
            <consortium name="The Broad Institute Genomics Platform"/>
            <consortium name="The Broad Institute Genome Sequencing Center for Infectious Disease"/>
            <person name="Wu L."/>
            <person name="Ma J."/>
        </authorList>
    </citation>
    <scope>NUCLEOTIDE SEQUENCE [LARGE SCALE GENOMIC DNA]</scope>
    <source>
        <strain evidence="3">CCUG 54518</strain>
    </source>
</reference>